<evidence type="ECO:0000256" key="2">
    <source>
        <dbReference type="ARBA" id="ARBA00010790"/>
    </source>
</evidence>
<dbReference type="InterPro" id="IPR000172">
    <property type="entry name" value="GMC_OxRdtase_N"/>
</dbReference>
<sequence length="507" mass="53436">MSAGSQRDQGDRGYDYVVVGAGAAGAVVAARLVERTEARVLLLESGGDAGLPAIRQTGIPGMASLWGDPAVTWPYVTVPQAGLGWRTIPLPQGRVLGGGSSVNAMLYVRGNRRDFDGWAAQGNEGWSYDEVLPCFKRAEDYEDGAGPYHGADGPMKVARLSAMSEVSRAFLRAASDLGFPGGEDWDYNGAAQEGAFAYQSFRTKDNQRSSTAFAYLDPLRGHPRLTVETGATATRVLLDGTTATGVEYLRDGAVHRAGASTEVIVSCGALATPKLLMLSGIGPAESLREHGLAVAADLPGVGADLHDHLILGVAYAARSALPLPELLAEAGLFPPDDPDLQLLFGPVQFVADEYRIDGPAFTFAPVLARPRSRGRLALRSADPADAPLVDPRYLEDPADLVALVRGIELSRELAHTSAMCSLHDRESAPGHGADLAAYVRATATTVWHPVGTCRMGRDPLAVVDPALRVHGVERLRVADASIMPSITTGNTAAATVMIGERAADLLT</sequence>
<evidence type="ECO:0000313" key="8">
    <source>
        <dbReference type="EMBL" id="MFB9624595.1"/>
    </source>
</evidence>
<dbReference type="InterPro" id="IPR007867">
    <property type="entry name" value="GMC_OxRtase_C"/>
</dbReference>
<keyword evidence="4 5" id="KW-0274">FAD</keyword>
<gene>
    <name evidence="8" type="ORF">ACFFSA_16035</name>
</gene>
<dbReference type="Gene3D" id="3.30.560.10">
    <property type="entry name" value="Glucose Oxidase, domain 3"/>
    <property type="match status" value="1"/>
</dbReference>
<evidence type="ECO:0000313" key="9">
    <source>
        <dbReference type="Proteomes" id="UP001589532"/>
    </source>
</evidence>
<dbReference type="SUPFAM" id="SSF51905">
    <property type="entry name" value="FAD/NAD(P)-binding domain"/>
    <property type="match status" value="1"/>
</dbReference>
<evidence type="ECO:0000256" key="3">
    <source>
        <dbReference type="ARBA" id="ARBA00022630"/>
    </source>
</evidence>
<dbReference type="EMBL" id="JBHMBW010000012">
    <property type="protein sequence ID" value="MFB9624595.1"/>
    <property type="molecule type" value="Genomic_DNA"/>
</dbReference>
<comment type="similarity">
    <text evidence="2 5">Belongs to the GMC oxidoreductase family.</text>
</comment>
<dbReference type="Pfam" id="PF05199">
    <property type="entry name" value="GMC_oxred_C"/>
    <property type="match status" value="1"/>
</dbReference>
<dbReference type="PROSITE" id="PS00623">
    <property type="entry name" value="GMC_OXRED_1"/>
    <property type="match status" value="1"/>
</dbReference>
<dbReference type="Gene3D" id="3.50.50.60">
    <property type="entry name" value="FAD/NAD(P)-binding domain"/>
    <property type="match status" value="1"/>
</dbReference>
<organism evidence="8 9">
    <name type="scientific">Nonomuraea helvata</name>
    <dbReference type="NCBI Taxonomy" id="37484"/>
    <lineage>
        <taxon>Bacteria</taxon>
        <taxon>Bacillati</taxon>
        <taxon>Actinomycetota</taxon>
        <taxon>Actinomycetes</taxon>
        <taxon>Streptosporangiales</taxon>
        <taxon>Streptosporangiaceae</taxon>
        <taxon>Nonomuraea</taxon>
    </lineage>
</organism>
<feature type="domain" description="Glucose-methanol-choline oxidoreductase N-terminal" evidence="6">
    <location>
        <begin position="93"/>
        <end position="116"/>
    </location>
</feature>
<evidence type="ECO:0000259" key="6">
    <source>
        <dbReference type="PROSITE" id="PS00623"/>
    </source>
</evidence>
<evidence type="ECO:0000259" key="7">
    <source>
        <dbReference type="PROSITE" id="PS00624"/>
    </source>
</evidence>
<dbReference type="Pfam" id="PF00732">
    <property type="entry name" value="GMC_oxred_N"/>
    <property type="match status" value="1"/>
</dbReference>
<dbReference type="SUPFAM" id="SSF54373">
    <property type="entry name" value="FAD-linked reductases, C-terminal domain"/>
    <property type="match status" value="1"/>
</dbReference>
<dbReference type="InterPro" id="IPR012132">
    <property type="entry name" value="GMC_OxRdtase"/>
</dbReference>
<dbReference type="PANTHER" id="PTHR11552">
    <property type="entry name" value="GLUCOSE-METHANOL-CHOLINE GMC OXIDOREDUCTASE"/>
    <property type="match status" value="1"/>
</dbReference>
<dbReference type="InterPro" id="IPR036188">
    <property type="entry name" value="FAD/NAD-bd_sf"/>
</dbReference>
<dbReference type="Proteomes" id="UP001589532">
    <property type="component" value="Unassembled WGS sequence"/>
</dbReference>
<evidence type="ECO:0000256" key="4">
    <source>
        <dbReference type="ARBA" id="ARBA00022827"/>
    </source>
</evidence>
<dbReference type="PANTHER" id="PTHR11552:SF147">
    <property type="entry name" value="CHOLINE DEHYDROGENASE, MITOCHONDRIAL"/>
    <property type="match status" value="1"/>
</dbReference>
<reference evidence="8 9" key="1">
    <citation type="submission" date="2024-09" db="EMBL/GenBank/DDBJ databases">
        <authorList>
            <person name="Sun Q."/>
            <person name="Mori K."/>
        </authorList>
    </citation>
    <scope>NUCLEOTIDE SEQUENCE [LARGE SCALE GENOMIC DNA]</scope>
    <source>
        <strain evidence="8 9">JCM 3143</strain>
    </source>
</reference>
<keyword evidence="9" id="KW-1185">Reference proteome</keyword>
<evidence type="ECO:0000256" key="1">
    <source>
        <dbReference type="ARBA" id="ARBA00001974"/>
    </source>
</evidence>
<comment type="caution">
    <text evidence="8">The sequence shown here is derived from an EMBL/GenBank/DDBJ whole genome shotgun (WGS) entry which is preliminary data.</text>
</comment>
<protein>
    <submittedName>
        <fullName evidence="8">GMC family oxidoreductase</fullName>
    </submittedName>
</protein>
<comment type="cofactor">
    <cofactor evidence="1">
        <name>FAD</name>
        <dbReference type="ChEBI" id="CHEBI:57692"/>
    </cofactor>
</comment>
<accession>A0ABV5RYV2</accession>
<proteinExistence type="inferred from homology"/>
<dbReference type="PROSITE" id="PS00624">
    <property type="entry name" value="GMC_OXRED_2"/>
    <property type="match status" value="1"/>
</dbReference>
<evidence type="ECO:0000256" key="5">
    <source>
        <dbReference type="RuleBase" id="RU003968"/>
    </source>
</evidence>
<name>A0ABV5RYV2_9ACTN</name>
<dbReference type="RefSeq" id="WP_344985365.1">
    <property type="nucleotide sequence ID" value="NZ_BAAAXV010000001.1"/>
</dbReference>
<feature type="domain" description="Glucose-methanol-choline oxidoreductase N-terminal" evidence="7">
    <location>
        <begin position="268"/>
        <end position="282"/>
    </location>
</feature>
<keyword evidence="3 5" id="KW-0285">Flavoprotein</keyword>
<dbReference type="PIRSF" id="PIRSF000137">
    <property type="entry name" value="Alcohol_oxidase"/>
    <property type="match status" value="1"/>
</dbReference>